<dbReference type="RefSeq" id="WP_165402960.1">
    <property type="nucleotide sequence ID" value="NZ_CAWZZE010000023.1"/>
</dbReference>
<feature type="region of interest" description="Disordered" evidence="1">
    <location>
        <begin position="1"/>
        <end position="52"/>
    </location>
</feature>
<feature type="compositionally biased region" description="Pro residues" evidence="1">
    <location>
        <begin position="1"/>
        <end position="13"/>
    </location>
</feature>
<dbReference type="EMBL" id="JAUTBB010000001">
    <property type="protein sequence ID" value="MDQ1118734.1"/>
    <property type="molecule type" value="Genomic_DNA"/>
</dbReference>
<dbReference type="AlphaFoldDB" id="A0AAW8G8Q6"/>
<dbReference type="Proteomes" id="UP001234354">
    <property type="component" value="Unassembled WGS sequence"/>
</dbReference>
<gene>
    <name evidence="2" type="ORF">QE383_001042</name>
</gene>
<proteinExistence type="predicted"/>
<protein>
    <submittedName>
        <fullName evidence="2">Uncharacterized protein</fullName>
    </submittedName>
</protein>
<organism evidence="2 3">
    <name type="scientific">Pseudoxanthomonas winnipegensis</name>
    <dbReference type="NCBI Taxonomy" id="2480810"/>
    <lineage>
        <taxon>Bacteria</taxon>
        <taxon>Pseudomonadati</taxon>
        <taxon>Pseudomonadota</taxon>
        <taxon>Gammaproteobacteria</taxon>
        <taxon>Lysobacterales</taxon>
        <taxon>Lysobacteraceae</taxon>
        <taxon>Pseudoxanthomonas</taxon>
    </lineage>
</organism>
<name>A0AAW8G8Q6_9GAMM</name>
<accession>A0AAW8G8Q6</accession>
<comment type="caution">
    <text evidence="2">The sequence shown here is derived from an EMBL/GenBank/DDBJ whole genome shotgun (WGS) entry which is preliminary data.</text>
</comment>
<sequence length="52" mass="5450">MPTLPNDPIPPSDMDPRVDDPPPLPAPSRHDGQEEGDPAVDEPLAPGHPHGA</sequence>
<evidence type="ECO:0000256" key="1">
    <source>
        <dbReference type="SAM" id="MobiDB-lite"/>
    </source>
</evidence>
<evidence type="ECO:0000313" key="2">
    <source>
        <dbReference type="EMBL" id="MDQ1118734.1"/>
    </source>
</evidence>
<reference evidence="2" key="1">
    <citation type="submission" date="2023-07" db="EMBL/GenBank/DDBJ databases">
        <title>Functional and genomic diversity of the sorghum phyllosphere microbiome.</title>
        <authorList>
            <person name="Shade A."/>
        </authorList>
    </citation>
    <scope>NUCLEOTIDE SEQUENCE</scope>
    <source>
        <strain evidence="2">SORGH_AS_0908</strain>
    </source>
</reference>
<evidence type="ECO:0000313" key="3">
    <source>
        <dbReference type="Proteomes" id="UP001234354"/>
    </source>
</evidence>